<comment type="caution">
    <text evidence="1">The sequence shown here is derived from an EMBL/GenBank/DDBJ whole genome shotgun (WGS) entry which is preliminary data.</text>
</comment>
<proteinExistence type="predicted"/>
<sequence>NIAASTGHKITESISDQGNELTTGEIVTKVTAFNSDTFIDDKAVDNHNNVDTVNDRFRTMTDEVFSIKTAFDNLSLLQKTNIINAVVLDTVNYLTVTVY</sequence>
<dbReference type="Proteomes" id="UP001165586">
    <property type="component" value="Unassembled WGS sequence"/>
</dbReference>
<organism evidence="1 2">
    <name type="scientific">Herbiconiux daphne</name>
    <dbReference type="NCBI Taxonomy" id="2970914"/>
    <lineage>
        <taxon>Bacteria</taxon>
        <taxon>Bacillati</taxon>
        <taxon>Actinomycetota</taxon>
        <taxon>Actinomycetes</taxon>
        <taxon>Micrococcales</taxon>
        <taxon>Microbacteriaceae</taxon>
        <taxon>Herbiconiux</taxon>
    </lineage>
</organism>
<gene>
    <name evidence="1" type="ORF">N1032_22865</name>
</gene>
<keyword evidence="2" id="KW-1185">Reference proteome</keyword>
<evidence type="ECO:0000313" key="1">
    <source>
        <dbReference type="EMBL" id="MCS5736573.1"/>
    </source>
</evidence>
<reference evidence="1" key="1">
    <citation type="submission" date="2022-08" db="EMBL/GenBank/DDBJ databases">
        <authorList>
            <person name="Deng Y."/>
            <person name="Han X.-F."/>
            <person name="Zhang Y.-Q."/>
        </authorList>
    </citation>
    <scope>NUCLEOTIDE SEQUENCE</scope>
    <source>
        <strain evidence="1">CPCC 203386</strain>
    </source>
</reference>
<feature type="non-terminal residue" evidence="1">
    <location>
        <position position="1"/>
    </location>
</feature>
<protein>
    <recommendedName>
        <fullName evidence="3">Flagellin</fullName>
    </recommendedName>
</protein>
<evidence type="ECO:0000313" key="2">
    <source>
        <dbReference type="Proteomes" id="UP001165586"/>
    </source>
</evidence>
<evidence type="ECO:0008006" key="3">
    <source>
        <dbReference type="Google" id="ProtNLM"/>
    </source>
</evidence>
<dbReference type="EMBL" id="JANLCJ010000063">
    <property type="protein sequence ID" value="MCS5736573.1"/>
    <property type="molecule type" value="Genomic_DNA"/>
</dbReference>
<name>A0ABT2H9F0_9MICO</name>
<dbReference type="RefSeq" id="WP_259542611.1">
    <property type="nucleotide sequence ID" value="NZ_JANLCJ010000063.1"/>
</dbReference>
<accession>A0ABT2H9F0</accession>